<dbReference type="InterPro" id="IPR050121">
    <property type="entry name" value="Cytochrome_P450_monoxygenase"/>
</dbReference>
<organism evidence="3 4">
    <name type="scientific">Cladosporium halotolerans</name>
    <dbReference type="NCBI Taxonomy" id="1052096"/>
    <lineage>
        <taxon>Eukaryota</taxon>
        <taxon>Fungi</taxon>
        <taxon>Dikarya</taxon>
        <taxon>Ascomycota</taxon>
        <taxon>Pezizomycotina</taxon>
        <taxon>Dothideomycetes</taxon>
        <taxon>Dothideomycetidae</taxon>
        <taxon>Cladosporiales</taxon>
        <taxon>Cladosporiaceae</taxon>
        <taxon>Cladosporium</taxon>
    </lineage>
</organism>
<dbReference type="AlphaFoldDB" id="A0AB34KXE2"/>
<comment type="caution">
    <text evidence="3">The sequence shown here is derived from an EMBL/GenBank/DDBJ whole genome shotgun (WGS) entry which is preliminary data.</text>
</comment>
<keyword evidence="4" id="KW-1185">Reference proteome</keyword>
<dbReference type="SUPFAM" id="SSF48264">
    <property type="entry name" value="Cytochrome P450"/>
    <property type="match status" value="1"/>
</dbReference>
<feature type="binding site" description="axial binding residue" evidence="1">
    <location>
        <position position="451"/>
    </location>
    <ligand>
        <name>heme</name>
        <dbReference type="ChEBI" id="CHEBI:30413"/>
    </ligand>
    <ligandPart>
        <name>Fe</name>
        <dbReference type="ChEBI" id="CHEBI:18248"/>
    </ligandPart>
</feature>
<name>A0AB34KXE2_9PEZI</name>
<dbReference type="PRINTS" id="PR00385">
    <property type="entry name" value="P450"/>
</dbReference>
<reference evidence="3 4" key="1">
    <citation type="journal article" date="2020" name="Microbiol. Resour. Announc.">
        <title>Draft Genome Sequence of a Cladosporium Species Isolated from the Mesophotic Ascidian Didemnum maculosum.</title>
        <authorList>
            <person name="Gioti A."/>
            <person name="Siaperas R."/>
            <person name="Nikolaivits E."/>
            <person name="Le Goff G."/>
            <person name="Ouazzani J."/>
            <person name="Kotoulas G."/>
            <person name="Topakas E."/>
        </authorList>
    </citation>
    <scope>NUCLEOTIDE SEQUENCE [LARGE SCALE GENOMIC DNA]</scope>
    <source>
        <strain evidence="3 4">TM138-S3</strain>
    </source>
</reference>
<dbReference type="InterPro" id="IPR001128">
    <property type="entry name" value="Cyt_P450"/>
</dbReference>
<accession>A0AB34KXE2</accession>
<dbReference type="EMBL" id="JAAQHG020000006">
    <property type="protein sequence ID" value="KAL1588752.1"/>
    <property type="molecule type" value="Genomic_DNA"/>
</dbReference>
<evidence type="ECO:0000313" key="3">
    <source>
        <dbReference type="EMBL" id="KAL1588752.1"/>
    </source>
</evidence>
<dbReference type="GO" id="GO:0004497">
    <property type="term" value="F:monooxygenase activity"/>
    <property type="evidence" value="ECO:0007669"/>
    <property type="project" value="InterPro"/>
</dbReference>
<comment type="cofactor">
    <cofactor evidence="1">
        <name>heme</name>
        <dbReference type="ChEBI" id="CHEBI:30413"/>
    </cofactor>
</comment>
<proteinExistence type="predicted"/>
<feature type="signal peptide" evidence="2">
    <location>
        <begin position="1"/>
        <end position="21"/>
    </location>
</feature>
<feature type="chain" id="PRO_5044271539" description="P450 monooxygenase" evidence="2">
    <location>
        <begin position="22"/>
        <end position="532"/>
    </location>
</feature>
<dbReference type="Gene3D" id="1.10.630.10">
    <property type="entry name" value="Cytochrome P450"/>
    <property type="match status" value="1"/>
</dbReference>
<dbReference type="PRINTS" id="PR00463">
    <property type="entry name" value="EP450I"/>
</dbReference>
<evidence type="ECO:0000256" key="2">
    <source>
        <dbReference type="SAM" id="SignalP"/>
    </source>
</evidence>
<dbReference type="RefSeq" id="XP_069231857.1">
    <property type="nucleotide sequence ID" value="XM_069371062.1"/>
</dbReference>
<evidence type="ECO:0000256" key="1">
    <source>
        <dbReference type="PIRSR" id="PIRSR602401-1"/>
    </source>
</evidence>
<keyword evidence="1" id="KW-0349">Heme</keyword>
<dbReference type="Proteomes" id="UP000803884">
    <property type="component" value="Unassembled WGS sequence"/>
</dbReference>
<evidence type="ECO:0008006" key="5">
    <source>
        <dbReference type="Google" id="ProtNLM"/>
    </source>
</evidence>
<dbReference type="Pfam" id="PF00067">
    <property type="entry name" value="p450"/>
    <property type="match status" value="1"/>
</dbReference>
<dbReference type="PANTHER" id="PTHR24305">
    <property type="entry name" value="CYTOCHROME P450"/>
    <property type="match status" value="1"/>
</dbReference>
<keyword evidence="1" id="KW-0408">Iron</keyword>
<keyword evidence="1" id="KW-0479">Metal-binding</keyword>
<dbReference type="GO" id="GO:0016705">
    <property type="term" value="F:oxidoreductase activity, acting on paired donors, with incorporation or reduction of molecular oxygen"/>
    <property type="evidence" value="ECO:0007669"/>
    <property type="project" value="InterPro"/>
</dbReference>
<evidence type="ECO:0000313" key="4">
    <source>
        <dbReference type="Proteomes" id="UP000803884"/>
    </source>
</evidence>
<gene>
    <name evidence="3" type="ORF">WHR41_02456</name>
</gene>
<dbReference type="GO" id="GO:0005506">
    <property type="term" value="F:iron ion binding"/>
    <property type="evidence" value="ECO:0007669"/>
    <property type="project" value="InterPro"/>
</dbReference>
<sequence length="532" mass="59142">MLYLVALAALALAYVIHSVRTYNSLKQFGGHWSAGWSRLWLLRTQGSGEMHKRFAALNRKHGSTARIGPKFLITSDPELFKRMNAVRSPFTRGPWYSALKLHPERDNITSHVDERIHADLRTRMAPGYSGKENLHLENDVDEKLLQLFELISSKYVARPDEGVYRTMDLSRVTSFFTLDVISKIAFGQTFGFLDNDNDPFGYLANLEQFLPAIIVFGVYTELTNILKIPLLKSALPKSTDKRGLGRVMGFARERVQERFGPKPLARRDMLASFIARGLSQAELESETLTQITAGSDSTASALRITLHHLSTSPAILDRLLTELESAIAAGAISRPVIKDAEARTLPYLQACIKEGLRIHPPVSGLMAKRVPDGGATIAVDGVPKFAPGGTQVGWNSWGMMHDAEVFGADCEVFRPERWLAREGAEAEKERERVRRMTETVGLNFGYGRFGCLGRGVATMELNKGVAETLLRFTLQPCRLARPFNEKVIGFTVHTEMDFVVTGRETAEEKARVAKARREMCVDAGALPGSFES</sequence>
<dbReference type="InterPro" id="IPR002401">
    <property type="entry name" value="Cyt_P450_E_grp-I"/>
</dbReference>
<keyword evidence="2" id="KW-0732">Signal</keyword>
<dbReference type="GO" id="GO:0020037">
    <property type="term" value="F:heme binding"/>
    <property type="evidence" value="ECO:0007669"/>
    <property type="project" value="InterPro"/>
</dbReference>
<dbReference type="GeneID" id="96003900"/>
<dbReference type="PANTHER" id="PTHR24305:SF168">
    <property type="entry name" value="P450, PUTATIVE (EUROFUNG)-RELATED"/>
    <property type="match status" value="1"/>
</dbReference>
<dbReference type="InterPro" id="IPR036396">
    <property type="entry name" value="Cyt_P450_sf"/>
</dbReference>
<dbReference type="CDD" id="cd11060">
    <property type="entry name" value="CYP57A1-like"/>
    <property type="match status" value="1"/>
</dbReference>
<protein>
    <recommendedName>
        <fullName evidence="5">P450 monooxygenase</fullName>
    </recommendedName>
</protein>